<organism evidence="1 2">
    <name type="scientific">Gigaspora margarita</name>
    <dbReference type="NCBI Taxonomy" id="4874"/>
    <lineage>
        <taxon>Eukaryota</taxon>
        <taxon>Fungi</taxon>
        <taxon>Fungi incertae sedis</taxon>
        <taxon>Mucoromycota</taxon>
        <taxon>Glomeromycotina</taxon>
        <taxon>Glomeromycetes</taxon>
        <taxon>Diversisporales</taxon>
        <taxon>Gigasporaceae</taxon>
        <taxon>Gigaspora</taxon>
    </lineage>
</organism>
<dbReference type="Proteomes" id="UP000789901">
    <property type="component" value="Unassembled WGS sequence"/>
</dbReference>
<protein>
    <submittedName>
        <fullName evidence="1">40367_t:CDS:1</fullName>
    </submittedName>
</protein>
<comment type="caution">
    <text evidence="1">The sequence shown here is derived from an EMBL/GenBank/DDBJ whole genome shotgun (WGS) entry which is preliminary data.</text>
</comment>
<keyword evidence="2" id="KW-1185">Reference proteome</keyword>
<name>A0ABN7UFS9_GIGMA</name>
<evidence type="ECO:0000313" key="2">
    <source>
        <dbReference type="Proteomes" id="UP000789901"/>
    </source>
</evidence>
<sequence>MRMIPNDSGGLLYTLITAYKNDITISTLIILGVVSGITVN</sequence>
<reference evidence="1 2" key="1">
    <citation type="submission" date="2021-06" db="EMBL/GenBank/DDBJ databases">
        <authorList>
            <person name="Kallberg Y."/>
            <person name="Tangrot J."/>
            <person name="Rosling A."/>
        </authorList>
    </citation>
    <scope>NUCLEOTIDE SEQUENCE [LARGE SCALE GENOMIC DNA]</scope>
    <source>
        <strain evidence="1 2">120-4 pot B 10/14</strain>
    </source>
</reference>
<gene>
    <name evidence="1" type="ORF">GMARGA_LOCUS5030</name>
</gene>
<accession>A0ABN7UFS9</accession>
<evidence type="ECO:0000313" key="1">
    <source>
        <dbReference type="EMBL" id="CAG8561271.1"/>
    </source>
</evidence>
<proteinExistence type="predicted"/>
<dbReference type="EMBL" id="CAJVQB010002076">
    <property type="protein sequence ID" value="CAG8561271.1"/>
    <property type="molecule type" value="Genomic_DNA"/>
</dbReference>